<evidence type="ECO:0000313" key="3">
    <source>
        <dbReference type="Proteomes" id="UP000834106"/>
    </source>
</evidence>
<dbReference type="EMBL" id="OU503040">
    <property type="protein sequence ID" value="CAI9760836.1"/>
    <property type="molecule type" value="Genomic_DNA"/>
</dbReference>
<protein>
    <submittedName>
        <fullName evidence="2">Uncharacterized protein</fullName>
    </submittedName>
</protein>
<feature type="repeat" description="WD" evidence="1">
    <location>
        <begin position="84"/>
        <end position="108"/>
    </location>
</feature>
<keyword evidence="1" id="KW-0853">WD repeat</keyword>
<organism evidence="2 3">
    <name type="scientific">Fraxinus pennsylvanica</name>
    <dbReference type="NCBI Taxonomy" id="56036"/>
    <lineage>
        <taxon>Eukaryota</taxon>
        <taxon>Viridiplantae</taxon>
        <taxon>Streptophyta</taxon>
        <taxon>Embryophyta</taxon>
        <taxon>Tracheophyta</taxon>
        <taxon>Spermatophyta</taxon>
        <taxon>Magnoliopsida</taxon>
        <taxon>eudicotyledons</taxon>
        <taxon>Gunneridae</taxon>
        <taxon>Pentapetalae</taxon>
        <taxon>asterids</taxon>
        <taxon>lamiids</taxon>
        <taxon>Lamiales</taxon>
        <taxon>Oleaceae</taxon>
        <taxon>Oleeae</taxon>
        <taxon>Fraxinus</taxon>
    </lineage>
</organism>
<proteinExistence type="predicted"/>
<dbReference type="SUPFAM" id="SSF50978">
    <property type="entry name" value="WD40 repeat-like"/>
    <property type="match status" value="1"/>
</dbReference>
<reference evidence="2" key="1">
    <citation type="submission" date="2023-05" db="EMBL/GenBank/DDBJ databases">
        <authorList>
            <person name="Huff M."/>
        </authorList>
    </citation>
    <scope>NUCLEOTIDE SEQUENCE</scope>
</reference>
<keyword evidence="3" id="KW-1185">Reference proteome</keyword>
<accession>A0AAD1Z3C4</accession>
<dbReference type="Gene3D" id="2.130.10.10">
    <property type="entry name" value="YVTN repeat-like/Quinoprotein amine dehydrogenase"/>
    <property type="match status" value="1"/>
</dbReference>
<dbReference type="InterPro" id="IPR015943">
    <property type="entry name" value="WD40/YVTN_repeat-like_dom_sf"/>
</dbReference>
<sequence length="177" mass="19461">MHLAHFMQLVDETNQCGYGKYYGIMNLTSFQCCKDILKMLKWSSGIPLWIFCSLVVMTTLLRSGQRMGTVMIGIVFKLEVNPTVWASSFSANGDKMVSSSDDLTVRVWGADIMRMQLADGNAPWEGIIASGAADDAIRLFVESEDGLENTPLASASDDGKVKIWRLNASSGNEKLPL</sequence>
<dbReference type="Proteomes" id="UP000834106">
    <property type="component" value="Chromosome 5"/>
</dbReference>
<dbReference type="InterPro" id="IPR001680">
    <property type="entry name" value="WD40_rpt"/>
</dbReference>
<dbReference type="AlphaFoldDB" id="A0AAD1Z3C4"/>
<gene>
    <name evidence="2" type="ORF">FPE_LOCUS8266</name>
</gene>
<evidence type="ECO:0000256" key="1">
    <source>
        <dbReference type="PROSITE-ProRule" id="PRU00221"/>
    </source>
</evidence>
<dbReference type="PROSITE" id="PS50082">
    <property type="entry name" value="WD_REPEATS_2"/>
    <property type="match status" value="1"/>
</dbReference>
<dbReference type="Pfam" id="PF00400">
    <property type="entry name" value="WD40"/>
    <property type="match status" value="2"/>
</dbReference>
<evidence type="ECO:0000313" key="2">
    <source>
        <dbReference type="EMBL" id="CAI9760836.1"/>
    </source>
</evidence>
<dbReference type="InterPro" id="IPR036322">
    <property type="entry name" value="WD40_repeat_dom_sf"/>
</dbReference>
<name>A0AAD1Z3C4_9LAMI</name>